<proteinExistence type="predicted"/>
<evidence type="ECO:0000313" key="3">
    <source>
        <dbReference type="EMBL" id="MFD1536888.1"/>
    </source>
</evidence>
<evidence type="ECO:0000256" key="1">
    <source>
        <dbReference type="ARBA" id="ARBA00023002"/>
    </source>
</evidence>
<keyword evidence="4" id="KW-1185">Reference proteome</keyword>
<sequence length="220" mass="22260">MRIGILGAGQMAEALGSGWARAGHEVMVGARSPEKARKLAEAIGSGARGGDLRAAAAHGEALLLAVPALSVGGILTEVGAADGALAGRTLIDCTNAYEPDAFTNAPNSFLLAEAAVAERVAGLAPGAGVVKAFNVCAAEVWTSHAGRGLGVPLCGDDERAVEVVAGLVSDLGFDPVRAGGLSRARYLEAVSVFVVGLWFAGYDARQMLPPLQEAFAHSDA</sequence>
<reference evidence="4" key="1">
    <citation type="journal article" date="2019" name="Int. J. Syst. Evol. Microbiol.">
        <title>The Global Catalogue of Microorganisms (GCM) 10K type strain sequencing project: providing services to taxonomists for standard genome sequencing and annotation.</title>
        <authorList>
            <consortium name="The Broad Institute Genomics Platform"/>
            <consortium name="The Broad Institute Genome Sequencing Center for Infectious Disease"/>
            <person name="Wu L."/>
            <person name="Ma J."/>
        </authorList>
    </citation>
    <scope>NUCLEOTIDE SEQUENCE [LARGE SCALE GENOMIC DNA]</scope>
    <source>
        <strain evidence="4">CGMCC 1.15399</strain>
    </source>
</reference>
<evidence type="ECO:0000259" key="2">
    <source>
        <dbReference type="Pfam" id="PF03807"/>
    </source>
</evidence>
<dbReference type="EMBL" id="JBHUCM010000007">
    <property type="protein sequence ID" value="MFD1536888.1"/>
    <property type="molecule type" value="Genomic_DNA"/>
</dbReference>
<feature type="domain" description="Pyrroline-5-carboxylate reductase catalytic N-terminal" evidence="2">
    <location>
        <begin position="2"/>
        <end position="95"/>
    </location>
</feature>
<gene>
    <name evidence="3" type="ORF">ACFSJ0_07580</name>
</gene>
<dbReference type="RefSeq" id="WP_219527838.1">
    <property type="nucleotide sequence ID" value="NZ_JAHKRM010000003.1"/>
</dbReference>
<dbReference type="Proteomes" id="UP001597097">
    <property type="component" value="Unassembled WGS sequence"/>
</dbReference>
<dbReference type="Pfam" id="PF03807">
    <property type="entry name" value="F420_oxidored"/>
    <property type="match status" value="1"/>
</dbReference>
<name>A0ABW4G2H5_9ACTN</name>
<keyword evidence="1" id="KW-0560">Oxidoreductase</keyword>
<dbReference type="InterPro" id="IPR028939">
    <property type="entry name" value="P5C_Rdtase_cat_N"/>
</dbReference>
<evidence type="ECO:0000313" key="4">
    <source>
        <dbReference type="Proteomes" id="UP001597097"/>
    </source>
</evidence>
<protein>
    <submittedName>
        <fullName evidence="3">NADPH-dependent F420 reductase</fullName>
    </submittedName>
</protein>
<organism evidence="3 4">
    <name type="scientific">Nonomuraea guangzhouensis</name>
    <dbReference type="NCBI Taxonomy" id="1291555"/>
    <lineage>
        <taxon>Bacteria</taxon>
        <taxon>Bacillati</taxon>
        <taxon>Actinomycetota</taxon>
        <taxon>Actinomycetes</taxon>
        <taxon>Streptosporangiales</taxon>
        <taxon>Streptosporangiaceae</taxon>
        <taxon>Nonomuraea</taxon>
    </lineage>
</organism>
<comment type="caution">
    <text evidence="3">The sequence shown here is derived from an EMBL/GenBank/DDBJ whole genome shotgun (WGS) entry which is preliminary data.</text>
</comment>
<dbReference type="PANTHER" id="PTHR14239:SF10">
    <property type="entry name" value="REDUCTASE"/>
    <property type="match status" value="1"/>
</dbReference>
<accession>A0ABW4G2H5</accession>
<dbReference type="PANTHER" id="PTHR14239">
    <property type="entry name" value="DUDULIN-RELATED"/>
    <property type="match status" value="1"/>
</dbReference>
<dbReference type="InterPro" id="IPR051267">
    <property type="entry name" value="STEAP_metalloreductase"/>
</dbReference>